<evidence type="ECO:0000256" key="1">
    <source>
        <dbReference type="SAM" id="Phobius"/>
    </source>
</evidence>
<dbReference type="AlphaFoldDB" id="A0A673WQZ2"/>
<evidence type="ECO:0000313" key="3">
    <source>
        <dbReference type="Proteomes" id="UP000472277"/>
    </source>
</evidence>
<dbReference type="PANTHER" id="PTHR28613">
    <property type="entry name" value="SI:CH211-232M10.4-RELATED"/>
    <property type="match status" value="1"/>
</dbReference>
<feature type="transmembrane region" description="Helical" evidence="1">
    <location>
        <begin position="58"/>
        <end position="77"/>
    </location>
</feature>
<feature type="transmembrane region" description="Helical" evidence="1">
    <location>
        <begin position="25"/>
        <end position="46"/>
    </location>
</feature>
<sequence length="194" mass="21552">CSYQLKQAIIALGMAHNCVGNCAPLFFLAIAFDVGGLTVILVGIFADLKLDGHFYGDFLIYTGALIIFLSLAWWILWYTGNIMVYSEDFDKSTLDNFAHWARKFSEQLSKSKIKTLESGEKCNWNGKESVNGTVPAQTLSRITCEHSSSLAGHDNLGYDRSFDNQPTEKTVELGILNNSEVLQSIMDGKVVRLL</sequence>
<evidence type="ECO:0008006" key="4">
    <source>
        <dbReference type="Google" id="ProtNLM"/>
    </source>
</evidence>
<organism evidence="2 3">
    <name type="scientific">Salmo trutta</name>
    <name type="common">Brown trout</name>
    <dbReference type="NCBI Taxonomy" id="8032"/>
    <lineage>
        <taxon>Eukaryota</taxon>
        <taxon>Metazoa</taxon>
        <taxon>Chordata</taxon>
        <taxon>Craniata</taxon>
        <taxon>Vertebrata</taxon>
        <taxon>Euteleostomi</taxon>
        <taxon>Actinopterygii</taxon>
        <taxon>Neopterygii</taxon>
        <taxon>Teleostei</taxon>
        <taxon>Protacanthopterygii</taxon>
        <taxon>Salmoniformes</taxon>
        <taxon>Salmonidae</taxon>
        <taxon>Salmoninae</taxon>
        <taxon>Salmo</taxon>
    </lineage>
</organism>
<protein>
    <recommendedName>
        <fullName evidence="4">Transmembrane protein 238</fullName>
    </recommendedName>
</protein>
<keyword evidence="1" id="KW-0472">Membrane</keyword>
<proteinExistence type="predicted"/>
<reference evidence="2" key="2">
    <citation type="submission" date="2025-09" db="UniProtKB">
        <authorList>
            <consortium name="Ensembl"/>
        </authorList>
    </citation>
    <scope>IDENTIFICATION</scope>
</reference>
<dbReference type="PANTHER" id="PTHR28613:SF7">
    <property type="entry name" value="TRANSMEMBRANE PROTEIN 238"/>
    <property type="match status" value="1"/>
</dbReference>
<dbReference type="InterPro" id="IPR029365">
    <property type="entry name" value="TMEM238"/>
</dbReference>
<name>A0A673WQZ2_SALTR</name>
<reference evidence="2" key="1">
    <citation type="submission" date="2025-08" db="UniProtKB">
        <authorList>
            <consortium name="Ensembl"/>
        </authorList>
    </citation>
    <scope>IDENTIFICATION</scope>
</reference>
<dbReference type="OMA" id="DINFTHW"/>
<dbReference type="InParanoid" id="A0A673WQZ2"/>
<accession>A0A673WQZ2</accession>
<dbReference type="GeneTree" id="ENSGT00940000162720"/>
<keyword evidence="3" id="KW-1185">Reference proteome</keyword>
<keyword evidence="1" id="KW-1133">Transmembrane helix</keyword>
<dbReference type="Pfam" id="PF15125">
    <property type="entry name" value="TMEM238"/>
    <property type="match status" value="1"/>
</dbReference>
<evidence type="ECO:0000313" key="2">
    <source>
        <dbReference type="Ensembl" id="ENSSTUP00000010526.1"/>
    </source>
</evidence>
<dbReference type="Proteomes" id="UP000472277">
    <property type="component" value="Chromosome 2"/>
</dbReference>
<keyword evidence="1" id="KW-0812">Transmembrane</keyword>
<dbReference type="Ensembl" id="ENSSTUT00000011198.1">
    <property type="protein sequence ID" value="ENSSTUP00000010526.1"/>
    <property type="gene ID" value="ENSSTUG00000005088.1"/>
</dbReference>